<accession>X0W6J8</accession>
<dbReference type="EMBL" id="BARS01030872">
    <property type="protein sequence ID" value="GAG26514.1"/>
    <property type="molecule type" value="Genomic_DNA"/>
</dbReference>
<gene>
    <name evidence="2" type="ORF">S01H1_48095</name>
</gene>
<dbReference type="InterPro" id="IPR005801">
    <property type="entry name" value="ADC_synthase"/>
</dbReference>
<dbReference type="PANTHER" id="PTHR11236:SF9">
    <property type="entry name" value="ANTHRANILATE SYNTHASE COMPONENT 1"/>
    <property type="match status" value="1"/>
</dbReference>
<comment type="caution">
    <text evidence="2">The sequence shown here is derived from an EMBL/GenBank/DDBJ whole genome shotgun (WGS) entry which is preliminary data.</text>
</comment>
<dbReference type="InterPro" id="IPR019999">
    <property type="entry name" value="Anth_synth_I-like"/>
</dbReference>
<dbReference type="Gene3D" id="3.60.120.10">
    <property type="entry name" value="Anthranilate synthase"/>
    <property type="match status" value="1"/>
</dbReference>
<dbReference type="AlphaFoldDB" id="X0W6J8"/>
<evidence type="ECO:0000313" key="2">
    <source>
        <dbReference type="EMBL" id="GAG26514.1"/>
    </source>
</evidence>
<dbReference type="PANTHER" id="PTHR11236">
    <property type="entry name" value="AMINOBENZOATE/ANTHRANILATE SYNTHASE"/>
    <property type="match status" value="1"/>
</dbReference>
<feature type="domain" description="Chorismate-utilising enzyme C-terminal" evidence="1">
    <location>
        <begin position="2"/>
        <end position="51"/>
    </location>
</feature>
<dbReference type="SUPFAM" id="SSF56322">
    <property type="entry name" value="ADC synthase"/>
    <property type="match status" value="1"/>
</dbReference>
<reference evidence="2" key="1">
    <citation type="journal article" date="2014" name="Front. Microbiol.">
        <title>High frequency of phylogenetically diverse reductive dehalogenase-homologous genes in deep subseafloor sedimentary metagenomes.</title>
        <authorList>
            <person name="Kawai M."/>
            <person name="Futagami T."/>
            <person name="Toyoda A."/>
            <person name="Takaki Y."/>
            <person name="Nishi S."/>
            <person name="Hori S."/>
            <person name="Arai W."/>
            <person name="Tsubouchi T."/>
            <person name="Morono Y."/>
            <person name="Uchiyama I."/>
            <person name="Ito T."/>
            <person name="Fujiyama A."/>
            <person name="Inagaki F."/>
            <person name="Takami H."/>
        </authorList>
    </citation>
    <scope>NUCLEOTIDE SEQUENCE</scope>
    <source>
        <strain evidence="2">Expedition CK06-06</strain>
    </source>
</reference>
<protein>
    <recommendedName>
        <fullName evidence="1">Chorismate-utilising enzyme C-terminal domain-containing protein</fullName>
    </recommendedName>
</protein>
<name>X0W6J8_9ZZZZ</name>
<dbReference type="GO" id="GO:0000162">
    <property type="term" value="P:L-tryptophan biosynthetic process"/>
    <property type="evidence" value="ECO:0007669"/>
    <property type="project" value="TreeGrafter"/>
</dbReference>
<organism evidence="2">
    <name type="scientific">marine sediment metagenome</name>
    <dbReference type="NCBI Taxonomy" id="412755"/>
    <lineage>
        <taxon>unclassified sequences</taxon>
        <taxon>metagenomes</taxon>
        <taxon>ecological metagenomes</taxon>
    </lineage>
</organism>
<feature type="non-terminal residue" evidence="2">
    <location>
        <position position="1"/>
    </location>
</feature>
<evidence type="ECO:0000259" key="1">
    <source>
        <dbReference type="Pfam" id="PF00425"/>
    </source>
</evidence>
<dbReference type="Pfam" id="PF00425">
    <property type="entry name" value="Chorismate_bind"/>
    <property type="match status" value="1"/>
</dbReference>
<sequence>TVGYMDFHGNLNTCIVIRTMLMNDGVVSFQSGAGIVADSDPEREYEETMSKAEAIMQAVDFAERGLQPRGDSPKGSIGISA</sequence>
<dbReference type="InterPro" id="IPR015890">
    <property type="entry name" value="Chorismate_C"/>
</dbReference>
<proteinExistence type="predicted"/>